<accession>A0A154PNW9</accession>
<reference evidence="1 2" key="1">
    <citation type="submission" date="2015-07" db="EMBL/GenBank/DDBJ databases">
        <title>The genome of Dufourea novaeangliae.</title>
        <authorList>
            <person name="Pan H."/>
            <person name="Kapheim K."/>
        </authorList>
    </citation>
    <scope>NUCLEOTIDE SEQUENCE [LARGE SCALE GENOMIC DNA]</scope>
    <source>
        <strain evidence="1">0120121106</strain>
        <tissue evidence="1">Whole body</tissue>
    </source>
</reference>
<keyword evidence="2" id="KW-1185">Reference proteome</keyword>
<dbReference type="Proteomes" id="UP000076502">
    <property type="component" value="Unassembled WGS sequence"/>
</dbReference>
<dbReference type="AlphaFoldDB" id="A0A154PNW9"/>
<organism evidence="1 2">
    <name type="scientific">Dufourea novaeangliae</name>
    <name type="common">Sweat bee</name>
    <dbReference type="NCBI Taxonomy" id="178035"/>
    <lineage>
        <taxon>Eukaryota</taxon>
        <taxon>Metazoa</taxon>
        <taxon>Ecdysozoa</taxon>
        <taxon>Arthropoda</taxon>
        <taxon>Hexapoda</taxon>
        <taxon>Insecta</taxon>
        <taxon>Pterygota</taxon>
        <taxon>Neoptera</taxon>
        <taxon>Endopterygota</taxon>
        <taxon>Hymenoptera</taxon>
        <taxon>Apocrita</taxon>
        <taxon>Aculeata</taxon>
        <taxon>Apoidea</taxon>
        <taxon>Anthophila</taxon>
        <taxon>Halictidae</taxon>
        <taxon>Rophitinae</taxon>
        <taxon>Dufourea</taxon>
    </lineage>
</organism>
<sequence>MNGSLCVRACVQATGSCCDGPAPVCLGNSSDWEDVNEECLELSDREVYVFTNVSYGCEIQSASETNARG</sequence>
<name>A0A154PNW9_DUFNO</name>
<evidence type="ECO:0000313" key="1">
    <source>
        <dbReference type="EMBL" id="KZC13552.1"/>
    </source>
</evidence>
<gene>
    <name evidence="1" type="ORF">WN55_05104</name>
</gene>
<evidence type="ECO:0000313" key="2">
    <source>
        <dbReference type="Proteomes" id="UP000076502"/>
    </source>
</evidence>
<proteinExistence type="predicted"/>
<protein>
    <submittedName>
        <fullName evidence="1">Uncharacterized protein</fullName>
    </submittedName>
</protein>
<dbReference type="EMBL" id="KQ435007">
    <property type="protein sequence ID" value="KZC13552.1"/>
    <property type="molecule type" value="Genomic_DNA"/>
</dbReference>